<dbReference type="Pfam" id="PF04434">
    <property type="entry name" value="SWIM"/>
    <property type="match status" value="1"/>
</dbReference>
<keyword evidence="1" id="KW-0862">Zinc</keyword>
<dbReference type="AlphaFoldDB" id="A0A2M7YE35"/>
<proteinExistence type="predicted"/>
<keyword evidence="1" id="KW-0479">Metal-binding</keyword>
<keyword evidence="1" id="KW-0863">Zinc-finger</keyword>
<feature type="domain" description="SWIM-type" evidence="2">
    <location>
        <begin position="55"/>
        <end position="93"/>
    </location>
</feature>
<evidence type="ECO:0000313" key="4">
    <source>
        <dbReference type="Proteomes" id="UP000229213"/>
    </source>
</evidence>
<gene>
    <name evidence="3" type="ORF">CO162_07540</name>
</gene>
<dbReference type="PROSITE" id="PS50966">
    <property type="entry name" value="ZF_SWIM"/>
    <property type="match status" value="1"/>
</dbReference>
<accession>A0A2M7YE35</accession>
<evidence type="ECO:0000256" key="1">
    <source>
        <dbReference type="PROSITE-ProRule" id="PRU00325"/>
    </source>
</evidence>
<dbReference type="GO" id="GO:0008270">
    <property type="term" value="F:zinc ion binding"/>
    <property type="evidence" value="ECO:0007669"/>
    <property type="project" value="UniProtKB-KW"/>
</dbReference>
<dbReference type="Proteomes" id="UP000229213">
    <property type="component" value="Unassembled WGS sequence"/>
</dbReference>
<reference evidence="4" key="1">
    <citation type="submission" date="2017-09" db="EMBL/GenBank/DDBJ databases">
        <title>Depth-based differentiation of microbial function through sediment-hosted aquifers and enrichment of novel symbionts in the deep terrestrial subsurface.</title>
        <authorList>
            <person name="Probst A.J."/>
            <person name="Ladd B."/>
            <person name="Jarett J.K."/>
            <person name="Geller-Mcgrath D.E."/>
            <person name="Sieber C.M.K."/>
            <person name="Emerson J.B."/>
            <person name="Anantharaman K."/>
            <person name="Thomas B.C."/>
            <person name="Malmstrom R."/>
            <person name="Stieglmeier M."/>
            <person name="Klingl A."/>
            <person name="Woyke T."/>
            <person name="Ryan C.M."/>
            <person name="Banfield J.F."/>
        </authorList>
    </citation>
    <scope>NUCLEOTIDE SEQUENCE [LARGE SCALE GENOMIC DNA]</scope>
</reference>
<dbReference type="InterPro" id="IPR007527">
    <property type="entry name" value="Znf_SWIM"/>
</dbReference>
<sequence>MTLKLGLRNFQRKKRSNKMHSTSKNPSFYVNPSRMINCRKTKDYLEAQVLGTNTYRVRISIKDKELSEYCSCPAFANFGGSCKHVAAVAAAYEKHPEWFKGFEGIIRKLQNTSKEKLIEIVELILNSVSEARDIIESELGNESDRAIEYSKKIRNLLTADSMGENSVENLYRRLDSFFQRARGFFKSKDYMSCMSICYEIVKGCLSLDDKWGSTEIFPEGFVSEVWDLYLKTLKEVKLSKAELDIVRNQIKRLNNFESYLFDQEGVYPGEAEKILGLV</sequence>
<organism evidence="3 4">
    <name type="scientific">bacterium (Candidatus Ratteibacteria) CG_4_9_14_3_um_filter_41_21</name>
    <dbReference type="NCBI Taxonomy" id="2014289"/>
    <lineage>
        <taxon>Bacteria</taxon>
        <taxon>Candidatus Ratteibacteria</taxon>
    </lineage>
</organism>
<comment type="caution">
    <text evidence="3">The sequence shown here is derived from an EMBL/GenBank/DDBJ whole genome shotgun (WGS) entry which is preliminary data.</text>
</comment>
<dbReference type="EMBL" id="PFWI01000270">
    <property type="protein sequence ID" value="PJA61206.1"/>
    <property type="molecule type" value="Genomic_DNA"/>
</dbReference>
<name>A0A2M7YE35_9BACT</name>
<evidence type="ECO:0000313" key="3">
    <source>
        <dbReference type="EMBL" id="PJA61206.1"/>
    </source>
</evidence>
<evidence type="ECO:0000259" key="2">
    <source>
        <dbReference type="PROSITE" id="PS50966"/>
    </source>
</evidence>
<protein>
    <recommendedName>
        <fullName evidence="2">SWIM-type domain-containing protein</fullName>
    </recommendedName>
</protein>